<comment type="caution">
    <text evidence="1">The sequence shown here is derived from an EMBL/GenBank/DDBJ whole genome shotgun (WGS) entry which is preliminary data.</text>
</comment>
<dbReference type="EMBL" id="LIUT01000001">
    <property type="protein sequence ID" value="KOR89630.1"/>
    <property type="molecule type" value="Genomic_DNA"/>
</dbReference>
<sequence length="611" mass="69966">MSITIFDDVIDVAVIGLTNSGKSTFIASMIDRNKFGDLIGKLHQNDGGLTKVTTFYELSDCKQTVVSEVVFDLGQITHGIINNDIEGMNQKLNSNDYKYFKIEPVIASEDGYFNKSLEENLNKIADKIKNDIKFAISIINHSKADKLVRYIKLRVPASEKVLDSMHKHGFKSVVLRDTRGFLDAKLDEIEKKTPSLAETGLDGIQACILMNGQDSPMPNLGRDIYGEFVKSIFEAVPTFIIERSGKLAGKLEDCEDNGINVSTEVYNGLVKNKKVSSLNFNEVHKFLYSLDIINEEGNASNQLIKAHKRELLLPEVSVLKEKEVDYDKAEYHIYEFCSMEVFDRLLSSLSDFRTLLNKIVLFFDDKIKLNDIHDKFFNSFYESLFSRIIMEYYDYHLNLDRIVRPVTKGFSKDNLLNNLVHGQLLGAKDGITSRSEDGSYTYGATGVFAVTAWKTINTLIVDLCESQDIINSIKKYAEMPDDIDILNTYTLEIQQCLKYVLQNSFTDVWANFGGYSIINRYLAVKAIENSNAKWKNEYSVKYGEDTLNNVYLTKVRDYMNKKISNYRFDNWDYVRFSQLYQIFYNTIDEFFGCVSNNHDYVDKNSPTEIYS</sequence>
<reference evidence="2" key="1">
    <citation type="submission" date="2015-08" db="EMBL/GenBank/DDBJ databases">
        <title>Genome sequencing project for genomic taxonomy and phylogenomics of Bacillus-like bacteria.</title>
        <authorList>
            <person name="Liu B."/>
            <person name="Wang J."/>
            <person name="Zhu Y."/>
            <person name="Liu G."/>
            <person name="Chen Q."/>
            <person name="Chen Z."/>
            <person name="Lan J."/>
            <person name="Che J."/>
            <person name="Ge C."/>
            <person name="Shi H."/>
            <person name="Pan Z."/>
            <person name="Liu X."/>
        </authorList>
    </citation>
    <scope>NUCLEOTIDE SEQUENCE [LARGE SCALE GENOMIC DNA]</scope>
    <source>
        <strain evidence="2">FJAT-22460</strain>
    </source>
</reference>
<keyword evidence="2" id="KW-1185">Reference proteome</keyword>
<dbReference type="AlphaFoldDB" id="A0A0M1P5P5"/>
<protein>
    <submittedName>
        <fullName evidence="1">Uncharacterized protein</fullName>
    </submittedName>
</protein>
<accession>A0A0M1P5P5</accession>
<dbReference type="PATRIC" id="fig|1705565.3.peg.4229"/>
<dbReference type="Proteomes" id="UP000036932">
    <property type="component" value="Unassembled WGS sequence"/>
</dbReference>
<name>A0A0M1P5P5_9BACL</name>
<evidence type="ECO:0000313" key="1">
    <source>
        <dbReference type="EMBL" id="KOR89630.1"/>
    </source>
</evidence>
<evidence type="ECO:0000313" key="2">
    <source>
        <dbReference type="Proteomes" id="UP000036932"/>
    </source>
</evidence>
<proteinExistence type="predicted"/>
<dbReference type="InterPro" id="IPR027417">
    <property type="entry name" value="P-loop_NTPase"/>
</dbReference>
<dbReference type="RefSeq" id="WP_054402666.1">
    <property type="nucleotide sequence ID" value="NZ_LIUT01000001.1"/>
</dbReference>
<gene>
    <name evidence="1" type="ORF">AM231_11145</name>
</gene>
<organism evidence="1 2">
    <name type="scientific">Paenibacillus solani</name>
    <dbReference type="NCBI Taxonomy" id="1705565"/>
    <lineage>
        <taxon>Bacteria</taxon>
        <taxon>Bacillati</taxon>
        <taxon>Bacillota</taxon>
        <taxon>Bacilli</taxon>
        <taxon>Bacillales</taxon>
        <taxon>Paenibacillaceae</taxon>
        <taxon>Paenibacillus</taxon>
    </lineage>
</organism>
<dbReference type="OrthoDB" id="3034182at2"/>
<dbReference type="SUPFAM" id="SSF52540">
    <property type="entry name" value="P-loop containing nucleoside triphosphate hydrolases"/>
    <property type="match status" value="1"/>
</dbReference>